<comment type="caution">
    <text evidence="1">The sequence shown here is derived from an EMBL/GenBank/DDBJ whole genome shotgun (WGS) entry which is preliminary data.</text>
</comment>
<organism evidence="1 2">
    <name type="scientific">Eretmocerus hayati</name>
    <dbReference type="NCBI Taxonomy" id="131215"/>
    <lineage>
        <taxon>Eukaryota</taxon>
        <taxon>Metazoa</taxon>
        <taxon>Ecdysozoa</taxon>
        <taxon>Arthropoda</taxon>
        <taxon>Hexapoda</taxon>
        <taxon>Insecta</taxon>
        <taxon>Pterygota</taxon>
        <taxon>Neoptera</taxon>
        <taxon>Endopterygota</taxon>
        <taxon>Hymenoptera</taxon>
        <taxon>Apocrita</taxon>
        <taxon>Proctotrupomorpha</taxon>
        <taxon>Chalcidoidea</taxon>
        <taxon>Aphelinidae</taxon>
        <taxon>Aphelininae</taxon>
        <taxon>Eretmocerus</taxon>
    </lineage>
</organism>
<accession>A0ACC2PP89</accession>
<keyword evidence="2" id="KW-1185">Reference proteome</keyword>
<dbReference type="EMBL" id="CM056741">
    <property type="protein sequence ID" value="KAJ8684841.1"/>
    <property type="molecule type" value="Genomic_DNA"/>
</dbReference>
<name>A0ACC2PP89_9HYME</name>
<evidence type="ECO:0000313" key="1">
    <source>
        <dbReference type="EMBL" id="KAJ8684841.1"/>
    </source>
</evidence>
<reference evidence="1" key="1">
    <citation type="submission" date="2023-04" db="EMBL/GenBank/DDBJ databases">
        <title>A chromosome-level genome assembly of the parasitoid wasp Eretmocerus hayati.</title>
        <authorList>
            <person name="Zhong Y."/>
            <person name="Liu S."/>
            <person name="Liu Y."/>
        </authorList>
    </citation>
    <scope>NUCLEOTIDE SEQUENCE</scope>
    <source>
        <strain evidence="1">ZJU_SS_LIU_2023</strain>
    </source>
</reference>
<sequence length="651" mass="73347">MLTDLRYFQFQAVLMFQVVMSRRTKKAYDKVFDHVNGVCTFTDLKIIMSDFEQPLRASIQEKFPRAQSVGCNVHFDRAIYAELKDLNIDVNDPGINLIIKKILALAFLPPENIQKQFLKLKRSMTVQQKATLKEFLKYFDSFWIKIVTPDGFSIYGMKHRTNNVSEQFNAEMLRALKKKPDTNTFILGVVKVMDKAYRGVQQMKNNASTRLIEFTSTIRESILRTIWLDFKNRKKKGIHVDDILVRIANLKGNLKDLINQPNEQRLEMGFTLKETPKIGQREADPDYDPMMECRRSLRQLRRQQNKEKILRIEAQLAENRRLARAAAHEGRDGSESGDSAVDVSGERDIEPGGDNNGRDGRDNSVAGDDDSEDGSESGEDSSEVEDDSDDDPDEIVSTTTDNLLDEEQDEEHHSTHNDNANGEEPPPEQMAPTSPPTASEQSDSERSSSPNSSDSSSDDEDDNGNHPQNERESRSHSSSPQLNNDNHEGNGDDNIHEDTSVFDASPSSQTVEQETDEDYHGNQVTPVVDSQSEPVMTPEELSRTKTVDGDDLRTVETLEYFPSLPQGKTFAENRRSQMQSSSHVISGITSQFSTSARSNTQKMAIQGAFRPWETKTVELAHPTRPNIPESNADLPQCVDHHVLTGTGSNYN</sequence>
<dbReference type="Proteomes" id="UP001239111">
    <property type="component" value="Chromosome 1"/>
</dbReference>
<gene>
    <name evidence="1" type="ORF">QAD02_020634</name>
</gene>
<evidence type="ECO:0000313" key="2">
    <source>
        <dbReference type="Proteomes" id="UP001239111"/>
    </source>
</evidence>
<protein>
    <submittedName>
        <fullName evidence="1">Uncharacterized protein</fullName>
    </submittedName>
</protein>
<proteinExistence type="predicted"/>